<comment type="caution">
    <text evidence="2">The sequence shown here is derived from an EMBL/GenBank/DDBJ whole genome shotgun (WGS) entry which is preliminary data.</text>
</comment>
<name>A0A7C8M6P0_9PLEO</name>
<feature type="region of interest" description="Disordered" evidence="1">
    <location>
        <begin position="254"/>
        <end position="294"/>
    </location>
</feature>
<feature type="region of interest" description="Disordered" evidence="1">
    <location>
        <begin position="1"/>
        <end position="68"/>
    </location>
</feature>
<keyword evidence="3" id="KW-1185">Reference proteome</keyword>
<feature type="compositionally biased region" description="Acidic residues" evidence="1">
    <location>
        <begin position="223"/>
        <end position="237"/>
    </location>
</feature>
<evidence type="ECO:0000313" key="3">
    <source>
        <dbReference type="Proteomes" id="UP000481861"/>
    </source>
</evidence>
<feature type="compositionally biased region" description="Polar residues" evidence="1">
    <location>
        <begin position="35"/>
        <end position="51"/>
    </location>
</feature>
<dbReference type="EMBL" id="JAADJZ010000010">
    <property type="protein sequence ID" value="KAF2872140.1"/>
    <property type="molecule type" value="Genomic_DNA"/>
</dbReference>
<dbReference type="OrthoDB" id="3793790at2759"/>
<evidence type="ECO:0000256" key="1">
    <source>
        <dbReference type="SAM" id="MobiDB-lite"/>
    </source>
</evidence>
<organism evidence="2 3">
    <name type="scientific">Massariosphaeria phaeospora</name>
    <dbReference type="NCBI Taxonomy" id="100035"/>
    <lineage>
        <taxon>Eukaryota</taxon>
        <taxon>Fungi</taxon>
        <taxon>Dikarya</taxon>
        <taxon>Ascomycota</taxon>
        <taxon>Pezizomycotina</taxon>
        <taxon>Dothideomycetes</taxon>
        <taxon>Pleosporomycetidae</taxon>
        <taxon>Pleosporales</taxon>
        <taxon>Pleosporales incertae sedis</taxon>
        <taxon>Massariosphaeria</taxon>
    </lineage>
</organism>
<dbReference type="Proteomes" id="UP000481861">
    <property type="component" value="Unassembled WGS sequence"/>
</dbReference>
<feature type="region of interest" description="Disordered" evidence="1">
    <location>
        <begin position="146"/>
        <end position="241"/>
    </location>
</feature>
<proteinExistence type="predicted"/>
<feature type="compositionally biased region" description="Low complexity" evidence="1">
    <location>
        <begin position="261"/>
        <end position="279"/>
    </location>
</feature>
<evidence type="ECO:0000313" key="2">
    <source>
        <dbReference type="EMBL" id="KAF2872140.1"/>
    </source>
</evidence>
<protein>
    <submittedName>
        <fullName evidence="2">Uncharacterized protein</fullName>
    </submittedName>
</protein>
<reference evidence="2 3" key="1">
    <citation type="submission" date="2020-01" db="EMBL/GenBank/DDBJ databases">
        <authorList>
            <consortium name="DOE Joint Genome Institute"/>
            <person name="Haridas S."/>
            <person name="Albert R."/>
            <person name="Binder M."/>
            <person name="Bloem J."/>
            <person name="Labutti K."/>
            <person name="Salamov A."/>
            <person name="Andreopoulos B."/>
            <person name="Baker S.E."/>
            <person name="Barry K."/>
            <person name="Bills G."/>
            <person name="Bluhm B.H."/>
            <person name="Cannon C."/>
            <person name="Castanera R."/>
            <person name="Culley D.E."/>
            <person name="Daum C."/>
            <person name="Ezra D."/>
            <person name="Gonzalez J.B."/>
            <person name="Henrissat B."/>
            <person name="Kuo A."/>
            <person name="Liang C."/>
            <person name="Lipzen A."/>
            <person name="Lutzoni F."/>
            <person name="Magnuson J."/>
            <person name="Mondo S."/>
            <person name="Nolan M."/>
            <person name="Ohm R."/>
            <person name="Pangilinan J."/>
            <person name="Park H.-J.H."/>
            <person name="Ramirez L."/>
            <person name="Alfaro M."/>
            <person name="Sun H."/>
            <person name="Tritt A."/>
            <person name="Yoshinaga Y."/>
            <person name="Zwiers L.-H.L."/>
            <person name="Turgeon B.G."/>
            <person name="Goodwin S.B."/>
            <person name="Spatafora J.W."/>
            <person name="Crous P.W."/>
            <person name="Grigoriev I.V."/>
        </authorList>
    </citation>
    <scope>NUCLEOTIDE SEQUENCE [LARGE SCALE GENOMIC DNA]</scope>
    <source>
        <strain evidence="2 3">CBS 611.86</strain>
    </source>
</reference>
<gene>
    <name evidence="2" type="ORF">BDV95DRAFT_37284</name>
</gene>
<accession>A0A7C8M6P0</accession>
<dbReference type="AlphaFoldDB" id="A0A7C8M6P0"/>
<feature type="compositionally biased region" description="Pro residues" evidence="1">
    <location>
        <begin position="206"/>
        <end position="218"/>
    </location>
</feature>
<sequence>MDRRTTIIDDASALKMGAPVQRGKNKTTQEKATKRTTQPKPTPNGTAMQNRPTKPKPKPKPKGNVGPMIYEADGLRIPLFHDPSGNRKRVPRGAKSLANKFNVEALLNVVREYAGEAKVQEMKDLRKMEIAEWIEAMEKKAMGPRLIDHANGNHGAGSNRQAAAESKASKRKYGDAEDELPTAPHHTPKKQKTHQSPEPARKMVSSPPPPPRNAPSPPTIDVASEEEESSDEEELEGESPNNLAEVLFEEFSARPDEPAPRRQTPAPATVPTVAPTPAQLQPTSQGPLPNQLGLDPRSAFTATQIAHLPEENEHQILTAHMPDKIPLQIFHSGPPTLTFFRTCIPYNACSQRRARSPAPFLKPGRHGPRGQFLNDPDLLTGKGHQVEPADQRKYDEAQKFQQGLWKTYPEYQRTGDRSLLKPEELKRLGEVVAYERLWRKKYPGMNGGEWQCGCLVPQDEDEVVSEEE</sequence>